<protein>
    <recommendedName>
        <fullName evidence="4">Anti-sigma-28 factor FlgM C-terminal domain-containing protein</fullName>
    </recommendedName>
</protein>
<evidence type="ECO:0000313" key="3">
    <source>
        <dbReference type="Proteomes" id="UP000319342"/>
    </source>
</evidence>
<dbReference type="Proteomes" id="UP000319342">
    <property type="component" value="Chromosome"/>
</dbReference>
<accession>A0A518D4R3</accession>
<evidence type="ECO:0000313" key="2">
    <source>
        <dbReference type="EMBL" id="QDU86456.1"/>
    </source>
</evidence>
<sequence>MQINGIPSQPQRPDDGRRPADNADGPSFRPDQGRVDGPPSALPSRVGPEAGTTGNASGDRLELSSAGRLMQPDQAPSASAERMEELKLALREGTLNSRERIELAARRILGDN</sequence>
<gene>
    <name evidence="2" type="ORF">Pla163_36070</name>
</gene>
<evidence type="ECO:0000256" key="1">
    <source>
        <dbReference type="SAM" id="MobiDB-lite"/>
    </source>
</evidence>
<proteinExistence type="predicted"/>
<feature type="compositionally biased region" description="Basic and acidic residues" evidence="1">
    <location>
        <begin position="12"/>
        <end position="21"/>
    </location>
</feature>
<dbReference type="EMBL" id="CP036290">
    <property type="protein sequence ID" value="QDU86456.1"/>
    <property type="molecule type" value="Genomic_DNA"/>
</dbReference>
<name>A0A518D4R3_9BACT</name>
<evidence type="ECO:0008006" key="4">
    <source>
        <dbReference type="Google" id="ProtNLM"/>
    </source>
</evidence>
<keyword evidence="3" id="KW-1185">Reference proteome</keyword>
<dbReference type="InterPro" id="IPR035890">
    <property type="entry name" value="Anti-sigma-28_factor_FlgM_sf"/>
</dbReference>
<organism evidence="2 3">
    <name type="scientific">Rohdeia mirabilis</name>
    <dbReference type="NCBI Taxonomy" id="2528008"/>
    <lineage>
        <taxon>Bacteria</taxon>
        <taxon>Pseudomonadati</taxon>
        <taxon>Planctomycetota</taxon>
        <taxon>Planctomycetia</taxon>
        <taxon>Planctomycetia incertae sedis</taxon>
        <taxon>Rohdeia</taxon>
    </lineage>
</organism>
<reference evidence="2 3" key="1">
    <citation type="submission" date="2019-02" db="EMBL/GenBank/DDBJ databases">
        <title>Deep-cultivation of Planctomycetes and their phenomic and genomic characterization uncovers novel biology.</title>
        <authorList>
            <person name="Wiegand S."/>
            <person name="Jogler M."/>
            <person name="Boedeker C."/>
            <person name="Pinto D."/>
            <person name="Vollmers J."/>
            <person name="Rivas-Marin E."/>
            <person name="Kohn T."/>
            <person name="Peeters S.H."/>
            <person name="Heuer A."/>
            <person name="Rast P."/>
            <person name="Oberbeckmann S."/>
            <person name="Bunk B."/>
            <person name="Jeske O."/>
            <person name="Meyerdierks A."/>
            <person name="Storesund J.E."/>
            <person name="Kallscheuer N."/>
            <person name="Luecker S."/>
            <person name="Lage O.M."/>
            <person name="Pohl T."/>
            <person name="Merkel B.J."/>
            <person name="Hornburger P."/>
            <person name="Mueller R.-W."/>
            <person name="Bruemmer F."/>
            <person name="Labrenz M."/>
            <person name="Spormann A.M."/>
            <person name="Op den Camp H."/>
            <person name="Overmann J."/>
            <person name="Amann R."/>
            <person name="Jetten M.S.M."/>
            <person name="Mascher T."/>
            <person name="Medema M.H."/>
            <person name="Devos D.P."/>
            <person name="Kaster A.-K."/>
            <person name="Ovreas L."/>
            <person name="Rohde M."/>
            <person name="Galperin M.Y."/>
            <person name="Jogler C."/>
        </authorList>
    </citation>
    <scope>NUCLEOTIDE SEQUENCE [LARGE SCALE GENOMIC DNA]</scope>
    <source>
        <strain evidence="2 3">Pla163</strain>
    </source>
</reference>
<feature type="compositionally biased region" description="Polar residues" evidence="1">
    <location>
        <begin position="1"/>
        <end position="11"/>
    </location>
</feature>
<feature type="region of interest" description="Disordered" evidence="1">
    <location>
        <begin position="1"/>
        <end position="82"/>
    </location>
</feature>
<dbReference type="SUPFAM" id="SSF101498">
    <property type="entry name" value="Anti-sigma factor FlgM"/>
    <property type="match status" value="1"/>
</dbReference>
<dbReference type="RefSeq" id="WP_145191710.1">
    <property type="nucleotide sequence ID" value="NZ_CP036290.1"/>
</dbReference>
<dbReference type="AlphaFoldDB" id="A0A518D4R3"/>